<gene>
    <name evidence="1" type="ORF">M9H77_02815</name>
</gene>
<organism evidence="1 2">
    <name type="scientific">Catharanthus roseus</name>
    <name type="common">Madagascar periwinkle</name>
    <name type="synonym">Vinca rosea</name>
    <dbReference type="NCBI Taxonomy" id="4058"/>
    <lineage>
        <taxon>Eukaryota</taxon>
        <taxon>Viridiplantae</taxon>
        <taxon>Streptophyta</taxon>
        <taxon>Embryophyta</taxon>
        <taxon>Tracheophyta</taxon>
        <taxon>Spermatophyta</taxon>
        <taxon>Magnoliopsida</taxon>
        <taxon>eudicotyledons</taxon>
        <taxon>Gunneridae</taxon>
        <taxon>Pentapetalae</taxon>
        <taxon>asterids</taxon>
        <taxon>lamiids</taxon>
        <taxon>Gentianales</taxon>
        <taxon>Apocynaceae</taxon>
        <taxon>Rauvolfioideae</taxon>
        <taxon>Vinceae</taxon>
        <taxon>Catharanthinae</taxon>
        <taxon>Catharanthus</taxon>
    </lineage>
</organism>
<reference evidence="2" key="1">
    <citation type="journal article" date="2023" name="Nat. Plants">
        <title>Single-cell RNA sequencing provides a high-resolution roadmap for understanding the multicellular compartmentation of specialized metabolism.</title>
        <authorList>
            <person name="Sun S."/>
            <person name="Shen X."/>
            <person name="Li Y."/>
            <person name="Li Y."/>
            <person name="Wang S."/>
            <person name="Li R."/>
            <person name="Zhang H."/>
            <person name="Shen G."/>
            <person name="Guo B."/>
            <person name="Wei J."/>
            <person name="Xu J."/>
            <person name="St-Pierre B."/>
            <person name="Chen S."/>
            <person name="Sun C."/>
        </authorList>
    </citation>
    <scope>NUCLEOTIDE SEQUENCE [LARGE SCALE GENOMIC DNA]</scope>
</reference>
<proteinExistence type="predicted"/>
<keyword evidence="2" id="KW-1185">Reference proteome</keyword>
<name>A0ACC0C9M8_CATRO</name>
<dbReference type="EMBL" id="CM044701">
    <property type="protein sequence ID" value="KAI5681587.1"/>
    <property type="molecule type" value="Genomic_DNA"/>
</dbReference>
<dbReference type="Proteomes" id="UP001060085">
    <property type="component" value="Linkage Group LG01"/>
</dbReference>
<comment type="caution">
    <text evidence="1">The sequence shown here is derived from an EMBL/GenBank/DDBJ whole genome shotgun (WGS) entry which is preliminary data.</text>
</comment>
<evidence type="ECO:0000313" key="1">
    <source>
        <dbReference type="EMBL" id="KAI5681587.1"/>
    </source>
</evidence>
<protein>
    <submittedName>
        <fullName evidence="1">Uncharacterized protein</fullName>
    </submittedName>
</protein>
<accession>A0ACC0C9M8</accession>
<sequence length="226" mass="25206">MALSQEEGEETPEENEGRNGDLLMGLSQEGEETPIQSGAEQETLTVEIEIYKDVEKTFNKIIDIALASTARLVRLKQVLKNTKEELLKINVVDCRNRNDSVVNGGEKRVVLDWIHKLLSLEKDLVVLVSGLSIKVVVLGMFGDVLLPKKSCCTGKSKISFAQHCLQPNEHSPIPASPCTLHTIHLTQQKNYLVLKNEVRLMLVRLVHERGVDVVKILALIEPSLLK</sequence>
<evidence type="ECO:0000313" key="2">
    <source>
        <dbReference type="Proteomes" id="UP001060085"/>
    </source>
</evidence>